<dbReference type="Gene3D" id="1.10.340.30">
    <property type="entry name" value="Hypothetical protein, domain 2"/>
    <property type="match status" value="1"/>
</dbReference>
<dbReference type="CDD" id="cd03431">
    <property type="entry name" value="NUDIX_DNA_Glycosylase_C-MutY"/>
    <property type="match status" value="1"/>
</dbReference>
<dbReference type="PANTHER" id="PTHR42944:SF1">
    <property type="entry name" value="ADENINE DNA GLYCOSYLASE"/>
    <property type="match status" value="1"/>
</dbReference>
<evidence type="ECO:0000256" key="5">
    <source>
        <dbReference type="ARBA" id="ARBA00022023"/>
    </source>
</evidence>
<dbReference type="InterPro" id="IPR000445">
    <property type="entry name" value="HhH_motif"/>
</dbReference>
<dbReference type="SUPFAM" id="SSF55811">
    <property type="entry name" value="Nudix"/>
    <property type="match status" value="1"/>
</dbReference>
<dbReference type="InterPro" id="IPR005760">
    <property type="entry name" value="A/G_AdeGlyc_MutY"/>
</dbReference>
<dbReference type="SUPFAM" id="SSF48150">
    <property type="entry name" value="DNA-glycosylase"/>
    <property type="match status" value="1"/>
</dbReference>
<evidence type="ECO:0000256" key="1">
    <source>
        <dbReference type="ARBA" id="ARBA00000843"/>
    </source>
</evidence>
<gene>
    <name evidence="16" type="primary">mutY</name>
    <name evidence="16" type="ORF">LA521A_26680</name>
</gene>
<sequence length="356" mass="39543">MTARVPPDFSARLLAWFDVSGRHDLPWQHPRTPYRVWLSEIMLQQTQVKTAAPYFQRFVDALPTLRDLAAAPLDDVLALWSGLGYYARARNLHAAAKQCVERHGGELPRDLEALTALPGVGRSTAAAIASQAWNDRHAILDGNVKRVMTRYHGVEGYPGLPAVERKLWALVDEHVASSQLPEHRLADYTQAQMDLGATLCTRSDPACVLCPLQDDCVARREGRIAELPTPKPGKTPPQKYAHVLWAEDAQGRILMLRRPPTGIWASLWTLPQADDAEAARGWFDEHLSGDYAGALALPPIDHAFSHYKLQLQPLRVRAEARGKIGDNDDLRWVAREELASLGIPAPIRKLLTNQGA</sequence>
<evidence type="ECO:0000256" key="9">
    <source>
        <dbReference type="ARBA" id="ARBA00022801"/>
    </source>
</evidence>
<comment type="similarity">
    <text evidence="3 14">Belongs to the Nth/MutY family.</text>
</comment>
<dbReference type="InterPro" id="IPR015797">
    <property type="entry name" value="NUDIX_hydrolase-like_dom_sf"/>
</dbReference>
<dbReference type="InterPro" id="IPR004036">
    <property type="entry name" value="Endonuclease-III-like_CS2"/>
</dbReference>
<evidence type="ECO:0000256" key="11">
    <source>
        <dbReference type="ARBA" id="ARBA00023014"/>
    </source>
</evidence>
<dbReference type="CDD" id="cd00056">
    <property type="entry name" value="ENDO3c"/>
    <property type="match status" value="1"/>
</dbReference>
<dbReference type="InterPro" id="IPR011257">
    <property type="entry name" value="DNA_glycosylase"/>
</dbReference>
<evidence type="ECO:0000256" key="6">
    <source>
        <dbReference type="ARBA" id="ARBA00022485"/>
    </source>
</evidence>
<dbReference type="NCBIfam" id="TIGR01084">
    <property type="entry name" value="mutY"/>
    <property type="match status" value="1"/>
</dbReference>
<evidence type="ECO:0000256" key="7">
    <source>
        <dbReference type="ARBA" id="ARBA00022723"/>
    </source>
</evidence>
<dbReference type="Pfam" id="PF00633">
    <property type="entry name" value="HHH"/>
    <property type="match status" value="1"/>
</dbReference>
<dbReference type="EC" id="3.2.2.31" evidence="4 14"/>
<comment type="catalytic activity">
    <reaction evidence="1 14">
        <text>Hydrolyzes free adenine bases from 7,8-dihydro-8-oxoguanine:adenine mismatched double-stranded DNA, leaving an apurinic site.</text>
        <dbReference type="EC" id="3.2.2.31"/>
    </reaction>
</comment>
<dbReference type="Pfam" id="PF14815">
    <property type="entry name" value="NUDIX_4"/>
    <property type="match status" value="1"/>
</dbReference>
<dbReference type="InterPro" id="IPR029119">
    <property type="entry name" value="MutY_C"/>
</dbReference>
<dbReference type="EMBL" id="AP027041">
    <property type="protein sequence ID" value="BDU17467.1"/>
    <property type="molecule type" value="Genomic_DNA"/>
</dbReference>
<evidence type="ECO:0000313" key="16">
    <source>
        <dbReference type="EMBL" id="BDU17467.1"/>
    </source>
</evidence>
<evidence type="ECO:0000256" key="14">
    <source>
        <dbReference type="RuleBase" id="RU365096"/>
    </source>
</evidence>
<evidence type="ECO:0000256" key="8">
    <source>
        <dbReference type="ARBA" id="ARBA00022763"/>
    </source>
</evidence>
<evidence type="ECO:0000259" key="15">
    <source>
        <dbReference type="SMART" id="SM00478"/>
    </source>
</evidence>
<accession>A0ABM8DFU9</accession>
<keyword evidence="17" id="KW-1185">Reference proteome</keyword>
<evidence type="ECO:0000313" key="17">
    <source>
        <dbReference type="Proteomes" id="UP001317822"/>
    </source>
</evidence>
<feature type="domain" description="HhH-GPD" evidence="15">
    <location>
        <begin position="42"/>
        <end position="198"/>
    </location>
</feature>
<keyword evidence="13 14" id="KW-0326">Glycosidase</keyword>
<protein>
    <recommendedName>
        <fullName evidence="5 14">Adenine DNA glycosylase</fullName>
        <ecNumber evidence="4 14">3.2.2.31</ecNumber>
    </recommendedName>
</protein>
<keyword evidence="8 14" id="KW-0227">DNA damage</keyword>
<keyword evidence="7" id="KW-0479">Metal-binding</keyword>
<keyword evidence="11" id="KW-0411">Iron-sulfur</keyword>
<dbReference type="PANTHER" id="PTHR42944">
    <property type="entry name" value="ADENINE DNA GLYCOSYLASE"/>
    <property type="match status" value="1"/>
</dbReference>
<reference evidence="16 17" key="1">
    <citation type="journal article" date="2023" name="Int. J. Syst. Evol. Microbiol.">
        <title>Physiological and genomic analyses of cobalamin (vitamin B12)-auxotrophy of Lysobacter auxotrophicus sp. nov., a methionine-auxotrophic chitinolytic bacterium isolated from chitin-treated soil.</title>
        <authorList>
            <person name="Saito A."/>
            <person name="Dohra H."/>
            <person name="Hamada M."/>
            <person name="Moriuchi R."/>
            <person name="Kotsuchibashi Y."/>
            <person name="Mori K."/>
        </authorList>
    </citation>
    <scope>NUCLEOTIDE SEQUENCE [LARGE SCALE GENOMIC DNA]</scope>
    <source>
        <strain evidence="16 17">5-21a</strain>
    </source>
</reference>
<dbReference type="RefSeq" id="WP_281779400.1">
    <property type="nucleotide sequence ID" value="NZ_AP027041.1"/>
</dbReference>
<dbReference type="InterPro" id="IPR003265">
    <property type="entry name" value="HhH-GPD_domain"/>
</dbReference>
<keyword evidence="10 14" id="KW-0408">Iron</keyword>
<dbReference type="SMART" id="SM00478">
    <property type="entry name" value="ENDO3c"/>
    <property type="match status" value="1"/>
</dbReference>
<dbReference type="PROSITE" id="PS01155">
    <property type="entry name" value="ENDONUCLEASE_III_2"/>
    <property type="match status" value="1"/>
</dbReference>
<keyword evidence="12" id="KW-0234">DNA repair</keyword>
<dbReference type="InterPro" id="IPR044298">
    <property type="entry name" value="MIG/MutY"/>
</dbReference>
<evidence type="ECO:0000256" key="2">
    <source>
        <dbReference type="ARBA" id="ARBA00002933"/>
    </source>
</evidence>
<keyword evidence="9" id="KW-0378">Hydrolase</keyword>
<comment type="cofactor">
    <cofactor evidence="14">
        <name>[4Fe-4S] cluster</name>
        <dbReference type="ChEBI" id="CHEBI:49883"/>
    </cofactor>
    <text evidence="14">Binds 1 [4Fe-4S] cluster.</text>
</comment>
<evidence type="ECO:0000256" key="12">
    <source>
        <dbReference type="ARBA" id="ARBA00023204"/>
    </source>
</evidence>
<evidence type="ECO:0000256" key="13">
    <source>
        <dbReference type="ARBA" id="ARBA00023295"/>
    </source>
</evidence>
<evidence type="ECO:0000256" key="4">
    <source>
        <dbReference type="ARBA" id="ARBA00012045"/>
    </source>
</evidence>
<name>A0ABM8DFU9_9GAMM</name>
<evidence type="ECO:0000256" key="3">
    <source>
        <dbReference type="ARBA" id="ARBA00008343"/>
    </source>
</evidence>
<dbReference type="Pfam" id="PF00730">
    <property type="entry name" value="HhH-GPD"/>
    <property type="match status" value="1"/>
</dbReference>
<evidence type="ECO:0000256" key="10">
    <source>
        <dbReference type="ARBA" id="ARBA00023004"/>
    </source>
</evidence>
<dbReference type="InterPro" id="IPR023170">
    <property type="entry name" value="HhH_base_excis_C"/>
</dbReference>
<dbReference type="Gene3D" id="3.90.79.10">
    <property type="entry name" value="Nucleoside Triphosphate Pyrophosphohydrolase"/>
    <property type="match status" value="1"/>
</dbReference>
<dbReference type="Proteomes" id="UP001317822">
    <property type="component" value="Chromosome"/>
</dbReference>
<organism evidence="16 17">
    <name type="scientific">Lysobacter auxotrophicus</name>
    <dbReference type="NCBI Taxonomy" id="2992573"/>
    <lineage>
        <taxon>Bacteria</taxon>
        <taxon>Pseudomonadati</taxon>
        <taxon>Pseudomonadota</taxon>
        <taxon>Gammaproteobacteria</taxon>
        <taxon>Lysobacterales</taxon>
        <taxon>Lysobacteraceae</taxon>
        <taxon>Lysobacter</taxon>
    </lineage>
</organism>
<keyword evidence="6" id="KW-0004">4Fe-4S</keyword>
<proteinExistence type="inferred from homology"/>
<comment type="function">
    <text evidence="2">Adenine glycosylase active on G-A mispairs. MutY also corrects error-prone DNA synthesis past GO lesions which are due to the oxidatively damaged form of guanine: 7,8-dihydro-8-oxoguanine (8-oxo-dGTP).</text>
</comment>
<dbReference type="Gene3D" id="1.10.1670.10">
    <property type="entry name" value="Helix-hairpin-Helix base-excision DNA repair enzymes (C-terminal)"/>
    <property type="match status" value="1"/>
</dbReference>